<reference evidence="1 2" key="1">
    <citation type="submission" date="2019-04" db="EMBL/GenBank/DDBJ databases">
        <title>Microbes associate with the intestines of laboratory mice.</title>
        <authorList>
            <person name="Navarre W."/>
            <person name="Wong E."/>
            <person name="Huang K.C."/>
            <person name="Tropini C."/>
            <person name="Ng K."/>
            <person name="Yu B."/>
        </authorList>
    </citation>
    <scope>NUCLEOTIDE SEQUENCE [LARGE SCALE GENOMIC DNA]</scope>
    <source>
        <strain evidence="1 2">NM83_B4-11</strain>
    </source>
</reference>
<evidence type="ECO:0000313" key="2">
    <source>
        <dbReference type="Proteomes" id="UP000308038"/>
    </source>
</evidence>
<comment type="caution">
    <text evidence="1">The sequence shown here is derived from an EMBL/GenBank/DDBJ whole genome shotgun (WGS) entry which is preliminary data.</text>
</comment>
<dbReference type="RefSeq" id="WP_136451898.1">
    <property type="nucleotide sequence ID" value="NZ_SSTI01000009.1"/>
</dbReference>
<name>A0ABY2QHX3_9SPHN</name>
<sequence length="216" mass="23355">MADGELINYHRRMLARLIPLAALMLTGCLTGENVGRGSDLRAPDDAKRTFASCPGADALATATDVSWAPQASRLAEHRALRTRMKIPLPEGTSRILFWSSGTHHTSFDFSVIAVRDAQGQWRTSGIGEQGPGLLSIAPPPPLTLERDLSVDEGRALDRALADPCLYASPTFQRNLGIVAGGAIQTMEIETPQRRWTGSWAGIRTPQQASVVNLITE</sequence>
<accession>A0ABY2QHX3</accession>
<gene>
    <name evidence="1" type="ORF">E5988_12590</name>
</gene>
<dbReference type="Proteomes" id="UP000308038">
    <property type="component" value="Unassembled WGS sequence"/>
</dbReference>
<keyword evidence="2" id="KW-1185">Reference proteome</keyword>
<organism evidence="1 2">
    <name type="scientific">Sphingomonas olei</name>
    <dbReference type="NCBI Taxonomy" id="1886787"/>
    <lineage>
        <taxon>Bacteria</taxon>
        <taxon>Pseudomonadati</taxon>
        <taxon>Pseudomonadota</taxon>
        <taxon>Alphaproteobacteria</taxon>
        <taxon>Sphingomonadales</taxon>
        <taxon>Sphingomonadaceae</taxon>
        <taxon>Sphingomonas</taxon>
    </lineage>
</organism>
<dbReference type="EMBL" id="SSTI01000009">
    <property type="protein sequence ID" value="THG39089.1"/>
    <property type="molecule type" value="Genomic_DNA"/>
</dbReference>
<proteinExistence type="predicted"/>
<evidence type="ECO:0000313" key="1">
    <source>
        <dbReference type="EMBL" id="THG39089.1"/>
    </source>
</evidence>
<protein>
    <submittedName>
        <fullName evidence="1">Uncharacterized protein</fullName>
    </submittedName>
</protein>